<keyword evidence="1" id="KW-0472">Membrane</keyword>
<reference evidence="2" key="2">
    <citation type="submission" date="2021-04" db="EMBL/GenBank/DDBJ databases">
        <authorList>
            <person name="Gilroy R."/>
        </authorList>
    </citation>
    <scope>NUCLEOTIDE SEQUENCE</scope>
    <source>
        <strain evidence="2">ChiSxjej3B15-1167</strain>
    </source>
</reference>
<organism evidence="2 3">
    <name type="scientific">Candidatus Anaerobutyricum stercoripullorum</name>
    <dbReference type="NCBI Taxonomy" id="2838456"/>
    <lineage>
        <taxon>Bacteria</taxon>
        <taxon>Bacillati</taxon>
        <taxon>Bacillota</taxon>
        <taxon>Clostridia</taxon>
        <taxon>Lachnospirales</taxon>
        <taxon>Lachnospiraceae</taxon>
        <taxon>Anaerobutyricum</taxon>
    </lineage>
</organism>
<evidence type="ECO:0000313" key="2">
    <source>
        <dbReference type="EMBL" id="HIX71389.1"/>
    </source>
</evidence>
<proteinExistence type="predicted"/>
<protein>
    <submittedName>
        <fullName evidence="2">Uncharacterized protein</fullName>
    </submittedName>
</protein>
<sequence>MRIRKHSRSGLFLIELMIAIAFFAMTTTVFLQAFAKSNAISREAENLFQAQKLCSSVAEILGGADQDAKEQAVATGQNTGDADESDQYDSSQFFLQELQQYFPELETAESGASIYYDGNWKICRAEDGVYVISAAWQQDGEMWNVTVGAGEVNVSQTAAGQSSIYQLTLRLYRPEAEGGVS</sequence>
<evidence type="ECO:0000256" key="1">
    <source>
        <dbReference type="SAM" id="Phobius"/>
    </source>
</evidence>
<feature type="transmembrane region" description="Helical" evidence="1">
    <location>
        <begin position="12"/>
        <end position="35"/>
    </location>
</feature>
<keyword evidence="1" id="KW-0812">Transmembrane</keyword>
<gene>
    <name evidence="2" type="ORF">H9849_00055</name>
</gene>
<dbReference type="AlphaFoldDB" id="A0A9D1X271"/>
<keyword evidence="1" id="KW-1133">Transmembrane helix</keyword>
<dbReference type="EMBL" id="DXEQ01000002">
    <property type="protein sequence ID" value="HIX71389.1"/>
    <property type="molecule type" value="Genomic_DNA"/>
</dbReference>
<name>A0A9D1X271_9FIRM</name>
<comment type="caution">
    <text evidence="2">The sequence shown here is derived from an EMBL/GenBank/DDBJ whole genome shotgun (WGS) entry which is preliminary data.</text>
</comment>
<accession>A0A9D1X271</accession>
<dbReference type="Proteomes" id="UP000886805">
    <property type="component" value="Unassembled WGS sequence"/>
</dbReference>
<evidence type="ECO:0000313" key="3">
    <source>
        <dbReference type="Proteomes" id="UP000886805"/>
    </source>
</evidence>
<reference evidence="2" key="1">
    <citation type="journal article" date="2021" name="PeerJ">
        <title>Extensive microbial diversity within the chicken gut microbiome revealed by metagenomics and culture.</title>
        <authorList>
            <person name="Gilroy R."/>
            <person name="Ravi A."/>
            <person name="Getino M."/>
            <person name="Pursley I."/>
            <person name="Horton D.L."/>
            <person name="Alikhan N.F."/>
            <person name="Baker D."/>
            <person name="Gharbi K."/>
            <person name="Hall N."/>
            <person name="Watson M."/>
            <person name="Adriaenssens E.M."/>
            <person name="Foster-Nyarko E."/>
            <person name="Jarju S."/>
            <person name="Secka A."/>
            <person name="Antonio M."/>
            <person name="Oren A."/>
            <person name="Chaudhuri R.R."/>
            <person name="La Ragione R."/>
            <person name="Hildebrand F."/>
            <person name="Pallen M.J."/>
        </authorList>
    </citation>
    <scope>NUCLEOTIDE SEQUENCE</scope>
    <source>
        <strain evidence="2">ChiSxjej3B15-1167</strain>
    </source>
</reference>